<comment type="subcellular location">
    <subcellularLocation>
        <location evidence="1">Cell membrane</location>
        <topology evidence="1">Multi-pass membrane protein</topology>
    </subcellularLocation>
</comment>
<evidence type="ECO:0000256" key="5">
    <source>
        <dbReference type="ARBA" id="ARBA00023136"/>
    </source>
</evidence>
<sequence>MIEAIIKGVILGLGLALMIGPVFFMMLETSIQKGVRAASFVALGVACSDTMYIAMNYNLIKYLSNNVGNDTRGFNIALGVLGGALMLIFGIGSLLKKASRAAADADQSISKKEIFRYFLRGFLLNTINPFVFIFWIAPVSAAVRAQEGFSRDVMFFASIIATVLSTDLLKVYLAQRLNRFLSDTVLLWFNRVSGVVLIGFGIRLLYFAFTEWQQ</sequence>
<dbReference type="RefSeq" id="WP_091505563.1">
    <property type="nucleotide sequence ID" value="NZ_FOLE01000001.1"/>
</dbReference>
<organism evidence="7 8">
    <name type="scientific">Flexibacter flexilis DSM 6793</name>
    <dbReference type="NCBI Taxonomy" id="927664"/>
    <lineage>
        <taxon>Bacteria</taxon>
        <taxon>Pseudomonadati</taxon>
        <taxon>Bacteroidota</taxon>
        <taxon>Cytophagia</taxon>
        <taxon>Cytophagales</taxon>
        <taxon>Flexibacteraceae</taxon>
        <taxon>Flexibacter</taxon>
    </lineage>
</organism>
<feature type="transmembrane region" description="Helical" evidence="6">
    <location>
        <begin position="74"/>
        <end position="96"/>
    </location>
</feature>
<name>A0A1I1DAD6_9BACT</name>
<keyword evidence="3 6" id="KW-0812">Transmembrane</keyword>
<feature type="transmembrane region" description="Helical" evidence="6">
    <location>
        <begin position="185"/>
        <end position="209"/>
    </location>
</feature>
<keyword evidence="8" id="KW-1185">Reference proteome</keyword>
<dbReference type="GO" id="GO:0005886">
    <property type="term" value="C:plasma membrane"/>
    <property type="evidence" value="ECO:0007669"/>
    <property type="project" value="UniProtKB-SubCell"/>
</dbReference>
<evidence type="ECO:0000256" key="6">
    <source>
        <dbReference type="SAM" id="Phobius"/>
    </source>
</evidence>
<dbReference type="GO" id="GO:0015171">
    <property type="term" value="F:amino acid transmembrane transporter activity"/>
    <property type="evidence" value="ECO:0007669"/>
    <property type="project" value="TreeGrafter"/>
</dbReference>
<feature type="transmembrane region" description="Helical" evidence="6">
    <location>
        <begin position="6"/>
        <end position="27"/>
    </location>
</feature>
<dbReference type="EMBL" id="FOLE01000001">
    <property type="protein sequence ID" value="SFB71322.1"/>
    <property type="molecule type" value="Genomic_DNA"/>
</dbReference>
<dbReference type="PANTHER" id="PTHR30086">
    <property type="entry name" value="ARGININE EXPORTER PROTEIN ARGO"/>
    <property type="match status" value="1"/>
</dbReference>
<feature type="transmembrane region" description="Helical" evidence="6">
    <location>
        <begin position="117"/>
        <end position="141"/>
    </location>
</feature>
<dbReference type="InterPro" id="IPR001123">
    <property type="entry name" value="LeuE-type"/>
</dbReference>
<evidence type="ECO:0000256" key="2">
    <source>
        <dbReference type="ARBA" id="ARBA00022475"/>
    </source>
</evidence>
<dbReference type="OrthoDB" id="679767at2"/>
<proteinExistence type="predicted"/>
<evidence type="ECO:0000256" key="1">
    <source>
        <dbReference type="ARBA" id="ARBA00004651"/>
    </source>
</evidence>
<dbReference type="Pfam" id="PF01810">
    <property type="entry name" value="LysE"/>
    <property type="match status" value="1"/>
</dbReference>
<keyword evidence="2" id="KW-1003">Cell membrane</keyword>
<protein>
    <submittedName>
        <fullName evidence="7">Threonine/homoserine/homoserine lactone efflux protein</fullName>
    </submittedName>
</protein>
<feature type="transmembrane region" description="Helical" evidence="6">
    <location>
        <begin position="153"/>
        <end position="173"/>
    </location>
</feature>
<dbReference type="PANTHER" id="PTHR30086:SF20">
    <property type="entry name" value="ARGININE EXPORTER PROTEIN ARGO-RELATED"/>
    <property type="match status" value="1"/>
</dbReference>
<evidence type="ECO:0000256" key="4">
    <source>
        <dbReference type="ARBA" id="ARBA00022989"/>
    </source>
</evidence>
<dbReference type="STRING" id="927664.SAMN05421780_10151"/>
<accession>A0A1I1DAD6</accession>
<evidence type="ECO:0000313" key="7">
    <source>
        <dbReference type="EMBL" id="SFB71322.1"/>
    </source>
</evidence>
<evidence type="ECO:0000313" key="8">
    <source>
        <dbReference type="Proteomes" id="UP000199514"/>
    </source>
</evidence>
<evidence type="ECO:0000256" key="3">
    <source>
        <dbReference type="ARBA" id="ARBA00022692"/>
    </source>
</evidence>
<dbReference type="Proteomes" id="UP000199514">
    <property type="component" value="Unassembled WGS sequence"/>
</dbReference>
<keyword evidence="5 6" id="KW-0472">Membrane</keyword>
<feature type="transmembrane region" description="Helical" evidence="6">
    <location>
        <begin position="34"/>
        <end position="54"/>
    </location>
</feature>
<keyword evidence="4 6" id="KW-1133">Transmembrane helix</keyword>
<dbReference type="AlphaFoldDB" id="A0A1I1DAD6"/>
<gene>
    <name evidence="7" type="ORF">SAMN05421780_10151</name>
</gene>
<reference evidence="7 8" key="1">
    <citation type="submission" date="2016-10" db="EMBL/GenBank/DDBJ databases">
        <authorList>
            <person name="de Groot N.N."/>
        </authorList>
    </citation>
    <scope>NUCLEOTIDE SEQUENCE [LARGE SCALE GENOMIC DNA]</scope>
    <source>
        <strain evidence="7 8">DSM 6793</strain>
    </source>
</reference>